<evidence type="ECO:0008006" key="2">
    <source>
        <dbReference type="Google" id="ProtNLM"/>
    </source>
</evidence>
<reference evidence="1" key="2">
    <citation type="journal article" date="2015" name="ISME J.">
        <title>A new class of marine Euryarchaeota group II from the Mediterranean deep chlorophyll maximum.</title>
        <authorList>
            <person name="Martin-Cuadrado A.B."/>
            <person name="Garcia-Heredia I."/>
            <person name="Molto A.G."/>
            <person name="Lopez-Ubeda R."/>
            <person name="Kimes N."/>
            <person name="Lopez-Garcia P."/>
            <person name="Moreira D."/>
            <person name="Rodriguez-Valera F."/>
        </authorList>
    </citation>
    <scope>NUCLEOTIDE SEQUENCE</scope>
</reference>
<name>A0A1B1TBE3_9ARCH</name>
<proteinExistence type="predicted"/>
<evidence type="ECO:0000313" key="1">
    <source>
        <dbReference type="EMBL" id="ANV79606.1"/>
    </source>
</evidence>
<sequence length="305" mass="34891">MTLRERAETAELAKSGSVEVLRARLIQHQVLGDFDLSWEGIQSMPHREIGEVLKIFGIKSSGSHKERRQRLWLHLNFDSRRMTIERLAEIDREKLHELCQFLELPLTGNRTVLMGRVAGVLTSQSKGWGRIKRSLRRNGIIVSSKNEEVIINRNEEDLIESENENKKIIPEIKDEVSNAALEDAHDSLMIGFEDADFGVQGDILTIQARVEDLDRMIGTIIKNRDGAWGEKEIDLLIRLAIRRGWPLKDDRVKQRLSEVATNIAEIKGADLGRITDLETNEMEHINRIKHKLSLVEKILSEEGKD</sequence>
<reference evidence="1" key="1">
    <citation type="submission" date="2014-11" db="EMBL/GenBank/DDBJ databases">
        <authorList>
            <person name="Zhu J."/>
            <person name="Qi W."/>
            <person name="Song R."/>
        </authorList>
    </citation>
    <scope>NUCLEOTIDE SEQUENCE</scope>
</reference>
<organism evidence="1">
    <name type="scientific">uncultured Poseidoniia archaeon</name>
    <dbReference type="NCBI Taxonomy" id="1697135"/>
    <lineage>
        <taxon>Archaea</taxon>
        <taxon>Methanobacteriati</taxon>
        <taxon>Thermoplasmatota</taxon>
        <taxon>Candidatus Poseidoniia</taxon>
        <taxon>environmental samples</taxon>
    </lineage>
</organism>
<dbReference type="EMBL" id="KP211843">
    <property type="protein sequence ID" value="ANV79606.1"/>
    <property type="molecule type" value="Genomic_DNA"/>
</dbReference>
<protein>
    <recommendedName>
        <fullName evidence="2">SAP domain-containing protein</fullName>
    </recommendedName>
</protein>
<accession>A0A1B1TBE3</accession>
<dbReference type="AlphaFoldDB" id="A0A1B1TBE3"/>